<organism evidence="3 4">
    <name type="scientific">Plectus sambesii</name>
    <dbReference type="NCBI Taxonomy" id="2011161"/>
    <lineage>
        <taxon>Eukaryota</taxon>
        <taxon>Metazoa</taxon>
        <taxon>Ecdysozoa</taxon>
        <taxon>Nematoda</taxon>
        <taxon>Chromadorea</taxon>
        <taxon>Plectida</taxon>
        <taxon>Plectina</taxon>
        <taxon>Plectoidea</taxon>
        <taxon>Plectidae</taxon>
        <taxon>Plectus</taxon>
    </lineage>
</organism>
<feature type="chain" id="PRO_5037448391" evidence="2">
    <location>
        <begin position="21"/>
        <end position="160"/>
    </location>
</feature>
<evidence type="ECO:0000313" key="4">
    <source>
        <dbReference type="WBParaSite" id="PSAMB.scaffold781size41445.g8567.t1"/>
    </source>
</evidence>
<feature type="compositionally biased region" description="Polar residues" evidence="1">
    <location>
        <begin position="52"/>
        <end position="71"/>
    </location>
</feature>
<proteinExistence type="predicted"/>
<evidence type="ECO:0000256" key="2">
    <source>
        <dbReference type="SAM" id="SignalP"/>
    </source>
</evidence>
<feature type="compositionally biased region" description="Low complexity" evidence="1">
    <location>
        <begin position="72"/>
        <end position="86"/>
    </location>
</feature>
<dbReference type="InterPro" id="IPR011001">
    <property type="entry name" value="Saposin-like"/>
</dbReference>
<evidence type="ECO:0000313" key="3">
    <source>
        <dbReference type="Proteomes" id="UP000887566"/>
    </source>
</evidence>
<keyword evidence="3" id="KW-1185">Reference proteome</keyword>
<accession>A0A914XE00</accession>
<protein>
    <submittedName>
        <fullName evidence="4">Saposin B-type domain-containing protein</fullName>
    </submittedName>
</protein>
<reference evidence="4" key="1">
    <citation type="submission" date="2022-11" db="UniProtKB">
        <authorList>
            <consortium name="WormBaseParasite"/>
        </authorList>
    </citation>
    <scope>IDENTIFICATION</scope>
</reference>
<dbReference type="AlphaFoldDB" id="A0A914XE00"/>
<dbReference type="Proteomes" id="UP000887566">
    <property type="component" value="Unplaced"/>
</dbReference>
<dbReference type="SUPFAM" id="SSF47862">
    <property type="entry name" value="Saposin"/>
    <property type="match status" value="1"/>
</dbReference>
<sequence>MDFIRNILVCIVLYAVSSRAAPQSAFTRGQRITTEMAMTTVHDGESTDDVNGASSSPTPTEVISSTDSSGFTEATDGTETSTGGSLTGKLKCEACKLISGWMLSKAMSETTLQEWLNSKCENALFLASACKMLVSTQIQKFMTSNGQTNAQLCRVTINVC</sequence>
<feature type="signal peptide" evidence="2">
    <location>
        <begin position="1"/>
        <end position="20"/>
    </location>
</feature>
<evidence type="ECO:0000256" key="1">
    <source>
        <dbReference type="SAM" id="MobiDB-lite"/>
    </source>
</evidence>
<name>A0A914XE00_9BILA</name>
<feature type="region of interest" description="Disordered" evidence="1">
    <location>
        <begin position="43"/>
        <end position="86"/>
    </location>
</feature>
<keyword evidence="2" id="KW-0732">Signal</keyword>
<dbReference type="WBParaSite" id="PSAMB.scaffold781size41445.g8567.t1">
    <property type="protein sequence ID" value="PSAMB.scaffold781size41445.g8567.t1"/>
    <property type="gene ID" value="PSAMB.scaffold781size41445.g8567"/>
</dbReference>